<gene>
    <name evidence="1" type="ORF">D1867_09375</name>
</gene>
<keyword evidence="2" id="KW-1185">Reference proteome</keyword>
<accession>A0A6A9QJS4</accession>
<reference evidence="1 2" key="1">
    <citation type="submission" date="2019-10" db="EMBL/GenBank/DDBJ databases">
        <title>Genome Sequences from Six Type Strain Members of the Archaeal Family Sulfolobaceae: Acidianus ambivalens, Acidianus infernus, Metallosphaera prunae, Stygiolobus azoricus, Sulfolobus metallicus, and Sulfurisphaera ohwakuensis.</title>
        <authorList>
            <person name="Counts J.A."/>
            <person name="Kelly R.M."/>
        </authorList>
    </citation>
    <scope>NUCLEOTIDE SEQUENCE [LARGE SCALE GENOMIC DNA]</scope>
    <source>
        <strain evidence="1 2">DSM 3191</strain>
    </source>
</reference>
<dbReference type="Proteomes" id="UP000440125">
    <property type="component" value="Unassembled WGS sequence"/>
</dbReference>
<proteinExistence type="predicted"/>
<evidence type="ECO:0000313" key="1">
    <source>
        <dbReference type="EMBL" id="MUM65446.1"/>
    </source>
</evidence>
<sequence>MIISVPDVIYLHSGEYTISISVLPTKTEGEVIEILKSSMKISECKDKLLCYPRIFGGIFIFLRKSILSRIEFDGYLCQGKEGELFDVNKFHESLKNEFSCFKFDNGKIYCFSKVRKDKGCKPIDNIGLRFIVY</sequence>
<organism evidence="1 2">
    <name type="scientific">Acidianus infernus</name>
    <dbReference type="NCBI Taxonomy" id="12915"/>
    <lineage>
        <taxon>Archaea</taxon>
        <taxon>Thermoproteota</taxon>
        <taxon>Thermoprotei</taxon>
        <taxon>Sulfolobales</taxon>
        <taxon>Sulfolobaceae</taxon>
        <taxon>Acidianus</taxon>
    </lineage>
</organism>
<evidence type="ECO:0000313" key="2">
    <source>
        <dbReference type="Proteomes" id="UP000440125"/>
    </source>
</evidence>
<dbReference type="RefSeq" id="WP_155863901.1">
    <property type="nucleotide sequence ID" value="NZ_WFIY01000004.1"/>
</dbReference>
<dbReference type="AlphaFoldDB" id="A0A6A9QJS4"/>
<name>A0A6A9QJS4_ACIIN</name>
<dbReference type="OrthoDB" id="34441at2157"/>
<comment type="caution">
    <text evidence="1">The sequence shown here is derived from an EMBL/GenBank/DDBJ whole genome shotgun (WGS) entry which is preliminary data.</text>
</comment>
<protein>
    <submittedName>
        <fullName evidence="1">Uncharacterized protein</fullName>
    </submittedName>
</protein>
<dbReference type="EMBL" id="WFIY01000004">
    <property type="protein sequence ID" value="MUM65446.1"/>
    <property type="molecule type" value="Genomic_DNA"/>
</dbReference>